<protein>
    <submittedName>
        <fullName evidence="2">Uncharacterized protein</fullName>
    </submittedName>
</protein>
<dbReference type="AlphaFoldDB" id="A0A426XFV5"/>
<feature type="region of interest" description="Disordered" evidence="1">
    <location>
        <begin position="118"/>
        <end position="144"/>
    </location>
</feature>
<dbReference type="Proteomes" id="UP000287651">
    <property type="component" value="Unassembled WGS sequence"/>
</dbReference>
<evidence type="ECO:0000313" key="3">
    <source>
        <dbReference type="Proteomes" id="UP000287651"/>
    </source>
</evidence>
<evidence type="ECO:0000256" key="1">
    <source>
        <dbReference type="SAM" id="MobiDB-lite"/>
    </source>
</evidence>
<dbReference type="EMBL" id="AMZH03021287">
    <property type="protein sequence ID" value="RRT38358.1"/>
    <property type="molecule type" value="Genomic_DNA"/>
</dbReference>
<proteinExistence type="predicted"/>
<evidence type="ECO:0000313" key="2">
    <source>
        <dbReference type="EMBL" id="RRT38358.1"/>
    </source>
</evidence>
<feature type="compositionally biased region" description="Basic and acidic residues" evidence="1">
    <location>
        <begin position="1"/>
        <end position="10"/>
    </location>
</feature>
<reference evidence="2 3" key="1">
    <citation type="journal article" date="2014" name="Agronomy (Basel)">
        <title>A Draft Genome Sequence for Ensete ventricosum, the Drought-Tolerant Tree Against Hunger.</title>
        <authorList>
            <person name="Harrison J."/>
            <person name="Moore K.A."/>
            <person name="Paszkiewicz K."/>
            <person name="Jones T."/>
            <person name="Grant M."/>
            <person name="Ambacheew D."/>
            <person name="Muzemil S."/>
            <person name="Studholme D.J."/>
        </authorList>
    </citation>
    <scope>NUCLEOTIDE SEQUENCE [LARGE SCALE GENOMIC DNA]</scope>
</reference>
<gene>
    <name evidence="2" type="ORF">B296_00027912</name>
</gene>
<dbReference type="PANTHER" id="PTHR33922:SF2">
    <property type="entry name" value="OS07G0589600 PROTEIN"/>
    <property type="match status" value="1"/>
</dbReference>
<sequence length="301" mass="32274">MAQQEKREAFEEVEEEEESLSLSDLPEVIDEAMDEECKTGESTDDFEFQISVAGGLLSSSVETDMCAADKVFFQGQILPLQPSISPGSGLFSSGSRRGSRSESLDQYSSIILDLGFGGGSRSNSRSSSSCISRSYSSSSRSSSTCELPRASVANNFYAHPSPTPQVRIVTKTSAGRKSTSSAPPGWGILRLGVAKAPEMKLCDIRSRRSSSGRKSNAAAESAKKAPSGTTKSRCAKSHAVCGRGAQNQQKTPPRPGGRGFICKCSSDAVEPIAMSKLTITRKQKEEEEEMSLKWCVTVVQE</sequence>
<accession>A0A426XFV5</accession>
<feature type="region of interest" description="Disordered" evidence="1">
    <location>
        <begin position="205"/>
        <end position="233"/>
    </location>
</feature>
<dbReference type="PANTHER" id="PTHR33922">
    <property type="entry name" value="OS01G0888066 PROTEIN-RELATED"/>
    <property type="match status" value="1"/>
</dbReference>
<comment type="caution">
    <text evidence="2">The sequence shown here is derived from an EMBL/GenBank/DDBJ whole genome shotgun (WGS) entry which is preliminary data.</text>
</comment>
<feature type="compositionally biased region" description="Low complexity" evidence="1">
    <location>
        <begin position="212"/>
        <end position="227"/>
    </location>
</feature>
<feature type="compositionally biased region" description="Low complexity" evidence="1">
    <location>
        <begin position="121"/>
        <end position="143"/>
    </location>
</feature>
<organism evidence="2 3">
    <name type="scientific">Ensete ventricosum</name>
    <name type="common">Abyssinian banana</name>
    <name type="synonym">Musa ensete</name>
    <dbReference type="NCBI Taxonomy" id="4639"/>
    <lineage>
        <taxon>Eukaryota</taxon>
        <taxon>Viridiplantae</taxon>
        <taxon>Streptophyta</taxon>
        <taxon>Embryophyta</taxon>
        <taxon>Tracheophyta</taxon>
        <taxon>Spermatophyta</taxon>
        <taxon>Magnoliopsida</taxon>
        <taxon>Liliopsida</taxon>
        <taxon>Zingiberales</taxon>
        <taxon>Musaceae</taxon>
        <taxon>Ensete</taxon>
    </lineage>
</organism>
<feature type="region of interest" description="Disordered" evidence="1">
    <location>
        <begin position="1"/>
        <end position="28"/>
    </location>
</feature>
<name>A0A426XFV5_ENSVE</name>